<sequence>MILQALYDYYQRKAADPESAIAPRGLEWKEIPYLILIDKNGKFLELQDTSEGIGKQKRAKKYLVVKSKGRTGSNSWQTANIFWDHFGYVLAQPKNTDDKGMPKALEDAAKQNKTFVQEVKRFAEMYPSNEEIQAVAGFYDDPENLQRIKTDPLWEECIKKDGTNISFKVAGHNTIVADNPDIKSSIEDCSDKDEPIGICLITGKKAPIAILNSAITIPGGKSGAKLVGFQKKAGYDSYYKEQGMNAPISKEAEDAYTTALNSLLGKDSSNKYHLHDTSVVFWSQKPTKLEQCVSFIFAPPPKDNPDKNTEVIRDFLKSPFSGILNDEDKTPFYVLGLSPNAARISVRFWRQGTVGEFANHIRQHFEDLEITKSKNQRVYFSLFNLLTQVASLNKMENLPPNLASDLSQSIWDNQPYPTTLQMQCLIRIKADRNITSIRAAILKAYLNRKFRNHNNPPKEIKMALDLENKNQAYLCGRLFAILEKIQSDAIPGANSTIKERYYGAASTTPTTVFGRLLSLSRHHLAKFDTGKSVYYEKLLQSVITDLDSNGLPKYLSMDDQSRFAIGYYHQREDLYKTTTDKEKN</sequence>
<organism evidence="2 3">
    <name type="scientific">Parabacteroides acidifaciens</name>
    <dbReference type="NCBI Taxonomy" id="2290935"/>
    <lineage>
        <taxon>Bacteria</taxon>
        <taxon>Pseudomonadati</taxon>
        <taxon>Bacteroidota</taxon>
        <taxon>Bacteroidia</taxon>
        <taxon>Bacteroidales</taxon>
        <taxon>Tannerellaceae</taxon>
        <taxon>Parabacteroides</taxon>
    </lineage>
</organism>
<evidence type="ECO:0000313" key="2">
    <source>
        <dbReference type="EMBL" id="RDU49273.1"/>
    </source>
</evidence>
<evidence type="ECO:0000313" key="1">
    <source>
        <dbReference type="EMBL" id="MBC8602057.1"/>
    </source>
</evidence>
<dbReference type="CDD" id="cd09757">
    <property type="entry name" value="Cas8c_I-C"/>
    <property type="match status" value="1"/>
</dbReference>
<keyword evidence="4" id="KW-1185">Reference proteome</keyword>
<dbReference type="InterPro" id="IPR010144">
    <property type="entry name" value="CRISPR-assoc_prot_Csd1-typ"/>
</dbReference>
<accession>A0A3D8HE72</accession>
<dbReference type="Proteomes" id="UP000629596">
    <property type="component" value="Unassembled WGS sequence"/>
</dbReference>
<dbReference type="EMBL" id="QREV01000020">
    <property type="protein sequence ID" value="RDU49273.1"/>
    <property type="molecule type" value="Genomic_DNA"/>
</dbReference>
<reference evidence="1 4" key="2">
    <citation type="submission" date="2020-08" db="EMBL/GenBank/DDBJ databases">
        <title>Genome public.</title>
        <authorList>
            <person name="Liu C."/>
            <person name="Sun Q."/>
        </authorList>
    </citation>
    <scope>NUCLEOTIDE SEQUENCE [LARGE SCALE GENOMIC DNA]</scope>
    <source>
        <strain evidence="1 4">426_9</strain>
    </source>
</reference>
<dbReference type="AlphaFoldDB" id="A0A3D8HE72"/>
<dbReference type="Pfam" id="PF09709">
    <property type="entry name" value="Cas_Csd1"/>
    <property type="match status" value="1"/>
</dbReference>
<dbReference type="Proteomes" id="UP000256321">
    <property type="component" value="Unassembled WGS sequence"/>
</dbReference>
<evidence type="ECO:0000313" key="4">
    <source>
        <dbReference type="Proteomes" id="UP000629596"/>
    </source>
</evidence>
<dbReference type="EMBL" id="JACRTI010000020">
    <property type="protein sequence ID" value="MBC8602057.1"/>
    <property type="molecule type" value="Genomic_DNA"/>
</dbReference>
<comment type="caution">
    <text evidence="2">The sequence shown here is derived from an EMBL/GenBank/DDBJ whole genome shotgun (WGS) entry which is preliminary data.</text>
</comment>
<reference evidence="2 3" key="1">
    <citation type="submission" date="2018-07" db="EMBL/GenBank/DDBJ databases">
        <title>Parabacteroides acidifaciens nov. sp., isolated from human feces.</title>
        <authorList>
            <person name="Wang Y.J."/>
        </authorList>
    </citation>
    <scope>NUCLEOTIDE SEQUENCE [LARGE SCALE GENOMIC DNA]</scope>
    <source>
        <strain evidence="2 3">426-9</strain>
    </source>
</reference>
<proteinExistence type="predicted"/>
<dbReference type="RefSeq" id="WP_115499562.1">
    <property type="nucleotide sequence ID" value="NZ_JACRTI010000020.1"/>
</dbReference>
<gene>
    <name evidence="2" type="primary">cas8c</name>
    <name evidence="2" type="ORF">DWU89_10305</name>
    <name evidence="1" type="ORF">H8784_10045</name>
</gene>
<name>A0A3D8HE72_9BACT</name>
<dbReference type="NCBIfam" id="TIGR01863">
    <property type="entry name" value="cas_Csd1"/>
    <property type="match status" value="1"/>
</dbReference>
<protein>
    <submittedName>
        <fullName evidence="2">Type I-C CRISPR-associated protein Cas8c/Csd1</fullName>
    </submittedName>
</protein>
<evidence type="ECO:0000313" key="3">
    <source>
        <dbReference type="Proteomes" id="UP000256321"/>
    </source>
</evidence>